<reference evidence="1" key="5">
    <citation type="journal article" date="2021" name="G3 (Bethesda)">
        <title>Aegilops tauschii genome assembly Aet v5.0 features greater sequence contiguity and improved annotation.</title>
        <authorList>
            <person name="Wang L."/>
            <person name="Zhu T."/>
            <person name="Rodriguez J.C."/>
            <person name="Deal K.R."/>
            <person name="Dubcovsky J."/>
            <person name="McGuire P.E."/>
            <person name="Lux T."/>
            <person name="Spannagl M."/>
            <person name="Mayer K.F.X."/>
            <person name="Baldrich P."/>
            <person name="Meyers B.C."/>
            <person name="Huo N."/>
            <person name="Gu Y.Q."/>
            <person name="Zhou H."/>
            <person name="Devos K.M."/>
            <person name="Bennetzen J.L."/>
            <person name="Unver T."/>
            <person name="Budak H."/>
            <person name="Gulick P.J."/>
            <person name="Galiba G."/>
            <person name="Kalapos B."/>
            <person name="Nelson D.R."/>
            <person name="Li P."/>
            <person name="You F.M."/>
            <person name="Luo M.C."/>
            <person name="Dvorak J."/>
        </authorList>
    </citation>
    <scope>NUCLEOTIDE SEQUENCE [LARGE SCALE GENOMIC DNA]</scope>
    <source>
        <strain evidence="1">cv. AL8/78</strain>
    </source>
</reference>
<organism evidence="1 2">
    <name type="scientific">Aegilops tauschii subsp. strangulata</name>
    <name type="common">Goatgrass</name>
    <dbReference type="NCBI Taxonomy" id="200361"/>
    <lineage>
        <taxon>Eukaryota</taxon>
        <taxon>Viridiplantae</taxon>
        <taxon>Streptophyta</taxon>
        <taxon>Embryophyta</taxon>
        <taxon>Tracheophyta</taxon>
        <taxon>Spermatophyta</taxon>
        <taxon>Magnoliopsida</taxon>
        <taxon>Liliopsida</taxon>
        <taxon>Poales</taxon>
        <taxon>Poaceae</taxon>
        <taxon>BOP clade</taxon>
        <taxon>Pooideae</taxon>
        <taxon>Triticodae</taxon>
        <taxon>Triticeae</taxon>
        <taxon>Triticinae</taxon>
        <taxon>Aegilops</taxon>
    </lineage>
</organism>
<evidence type="ECO:0000313" key="1">
    <source>
        <dbReference type="EnsemblPlants" id="AET4Gv20005700.9"/>
    </source>
</evidence>
<reference evidence="1" key="3">
    <citation type="journal article" date="2017" name="Nature">
        <title>Genome sequence of the progenitor of the wheat D genome Aegilops tauschii.</title>
        <authorList>
            <person name="Luo M.C."/>
            <person name="Gu Y.Q."/>
            <person name="Puiu D."/>
            <person name="Wang H."/>
            <person name="Twardziok S.O."/>
            <person name="Deal K.R."/>
            <person name="Huo N."/>
            <person name="Zhu T."/>
            <person name="Wang L."/>
            <person name="Wang Y."/>
            <person name="McGuire P.E."/>
            <person name="Liu S."/>
            <person name="Long H."/>
            <person name="Ramasamy R.K."/>
            <person name="Rodriguez J.C."/>
            <person name="Van S.L."/>
            <person name="Yuan L."/>
            <person name="Wang Z."/>
            <person name="Xia Z."/>
            <person name="Xiao L."/>
            <person name="Anderson O.D."/>
            <person name="Ouyang S."/>
            <person name="Liang Y."/>
            <person name="Zimin A.V."/>
            <person name="Pertea G."/>
            <person name="Qi P."/>
            <person name="Bennetzen J.L."/>
            <person name="Dai X."/>
            <person name="Dawson M.W."/>
            <person name="Muller H.G."/>
            <person name="Kugler K."/>
            <person name="Rivarola-Duarte L."/>
            <person name="Spannagl M."/>
            <person name="Mayer K.F.X."/>
            <person name="Lu F.H."/>
            <person name="Bevan M.W."/>
            <person name="Leroy P."/>
            <person name="Li P."/>
            <person name="You F.M."/>
            <person name="Sun Q."/>
            <person name="Liu Z."/>
            <person name="Lyons E."/>
            <person name="Wicker T."/>
            <person name="Salzberg S.L."/>
            <person name="Devos K.M."/>
            <person name="Dvorak J."/>
        </authorList>
    </citation>
    <scope>NUCLEOTIDE SEQUENCE [LARGE SCALE GENOMIC DNA]</scope>
    <source>
        <strain evidence="1">cv. AL8/78</strain>
    </source>
</reference>
<dbReference type="EnsemblPlants" id="AET4Gv20005700.9">
    <property type="protein sequence ID" value="AET4Gv20005700.9"/>
    <property type="gene ID" value="AET4Gv20005700"/>
</dbReference>
<keyword evidence="2" id="KW-1185">Reference proteome</keyword>
<evidence type="ECO:0000313" key="2">
    <source>
        <dbReference type="Proteomes" id="UP000015105"/>
    </source>
</evidence>
<name>A0A453GY65_AEGTS</name>
<sequence>MCNLLFSLGRRGFGTESPISAHAEDQVDRGERDRYRWKSLLHFRVHGSGSKFHKTCTWHNYHSKWQVLHVGDWCKREEMGQDEG</sequence>
<proteinExistence type="predicted"/>
<reference evidence="2" key="1">
    <citation type="journal article" date="2014" name="Science">
        <title>Ancient hybridizations among the ancestral genomes of bread wheat.</title>
        <authorList>
            <consortium name="International Wheat Genome Sequencing Consortium,"/>
            <person name="Marcussen T."/>
            <person name="Sandve S.R."/>
            <person name="Heier L."/>
            <person name="Spannagl M."/>
            <person name="Pfeifer M."/>
            <person name="Jakobsen K.S."/>
            <person name="Wulff B.B."/>
            <person name="Steuernagel B."/>
            <person name="Mayer K.F."/>
            <person name="Olsen O.A."/>
        </authorList>
    </citation>
    <scope>NUCLEOTIDE SEQUENCE [LARGE SCALE GENOMIC DNA]</scope>
    <source>
        <strain evidence="2">cv. AL8/78</strain>
    </source>
</reference>
<reference evidence="1" key="4">
    <citation type="submission" date="2019-03" db="UniProtKB">
        <authorList>
            <consortium name="EnsemblPlants"/>
        </authorList>
    </citation>
    <scope>IDENTIFICATION</scope>
</reference>
<reference evidence="2" key="2">
    <citation type="journal article" date="2017" name="Nat. Plants">
        <title>The Aegilops tauschii genome reveals multiple impacts of transposons.</title>
        <authorList>
            <person name="Zhao G."/>
            <person name="Zou C."/>
            <person name="Li K."/>
            <person name="Wang K."/>
            <person name="Li T."/>
            <person name="Gao L."/>
            <person name="Zhang X."/>
            <person name="Wang H."/>
            <person name="Yang Z."/>
            <person name="Liu X."/>
            <person name="Jiang W."/>
            <person name="Mao L."/>
            <person name="Kong X."/>
            <person name="Jiao Y."/>
            <person name="Jia J."/>
        </authorList>
    </citation>
    <scope>NUCLEOTIDE SEQUENCE [LARGE SCALE GENOMIC DNA]</scope>
    <source>
        <strain evidence="2">cv. AL8/78</strain>
    </source>
</reference>
<dbReference type="Gramene" id="AET4Gv20005700.9">
    <property type="protein sequence ID" value="AET4Gv20005700.9"/>
    <property type="gene ID" value="AET4Gv20005700"/>
</dbReference>
<dbReference type="Proteomes" id="UP000015105">
    <property type="component" value="Chromosome 4D"/>
</dbReference>
<dbReference type="AlphaFoldDB" id="A0A453GY65"/>
<accession>A0A453GY65</accession>
<protein>
    <submittedName>
        <fullName evidence="1">Uncharacterized protein</fullName>
    </submittedName>
</protein>